<gene>
    <name evidence="10" type="ORF">LY79DRAFT_669481</name>
</gene>
<dbReference type="Gene3D" id="1.20.1720.10">
    <property type="entry name" value="Multidrug resistance protein D"/>
    <property type="match status" value="1"/>
</dbReference>
<feature type="transmembrane region" description="Helical" evidence="8">
    <location>
        <begin position="204"/>
        <end position="226"/>
    </location>
</feature>
<reference evidence="10" key="1">
    <citation type="submission" date="2021-06" db="EMBL/GenBank/DDBJ databases">
        <title>Comparative genomics, transcriptomics and evolutionary studies reveal genomic signatures of adaptation to plant cell wall in hemibiotrophic fungi.</title>
        <authorList>
            <consortium name="DOE Joint Genome Institute"/>
            <person name="Baroncelli R."/>
            <person name="Diaz J.F."/>
            <person name="Benocci T."/>
            <person name="Peng M."/>
            <person name="Battaglia E."/>
            <person name="Haridas S."/>
            <person name="Andreopoulos W."/>
            <person name="Labutti K."/>
            <person name="Pangilinan J."/>
            <person name="Floch G.L."/>
            <person name="Makela M.R."/>
            <person name="Henrissat B."/>
            <person name="Grigoriev I.V."/>
            <person name="Crouch J.A."/>
            <person name="De Vries R.P."/>
            <person name="Sukno S.A."/>
            <person name="Thon M.R."/>
        </authorList>
    </citation>
    <scope>NUCLEOTIDE SEQUENCE</scope>
    <source>
        <strain evidence="10">CBS 125086</strain>
    </source>
</reference>
<keyword evidence="5 8" id="KW-0472">Membrane</keyword>
<evidence type="ECO:0000259" key="9">
    <source>
        <dbReference type="PROSITE" id="PS50850"/>
    </source>
</evidence>
<dbReference type="GeneID" id="85447888"/>
<keyword evidence="4 8" id="KW-1133">Transmembrane helix</keyword>
<evidence type="ECO:0000256" key="2">
    <source>
        <dbReference type="ARBA" id="ARBA00022448"/>
    </source>
</evidence>
<dbReference type="InterPro" id="IPR011701">
    <property type="entry name" value="MFS"/>
</dbReference>
<feature type="compositionally biased region" description="Polar residues" evidence="7">
    <location>
        <begin position="24"/>
        <end position="53"/>
    </location>
</feature>
<keyword evidence="6" id="KW-0325">Glycoprotein</keyword>
<feature type="transmembrane region" description="Helical" evidence="8">
    <location>
        <begin position="174"/>
        <end position="198"/>
    </location>
</feature>
<dbReference type="RefSeq" id="XP_060414468.1">
    <property type="nucleotide sequence ID" value="XM_060563648.1"/>
</dbReference>
<sequence length="273" mass="28586">MPEAMHESLTGGARDYDAPGGGNTVNSSSLGEASTEPSETSNASDDTTTTRASQAKRDWRSWAPLVSINLAESLTALEGTMTSTALPSIVDELGGGRLCIWIVNGYLFAIPCSDSWPTSSAAHFVLGSGVCAGANNVGTLIAGRVIQGIGASGTTVLTETINCGVVPLRERGKFLAIVMGMIFQGAALGSLFAGLTVQYSSWRWTLYLVLPVGGAALSALFFFLNVGYQKETNLATRISTIDWTGNVIFIASITSVLIGLSWAGVLHPWELAC</sequence>
<dbReference type="PANTHER" id="PTHR23501:SF187">
    <property type="entry name" value="MAJOR FACILITATOR SUPERFAMILY (MFS) PROFILE DOMAIN-CONTAINING PROTEIN"/>
    <property type="match status" value="1"/>
</dbReference>
<protein>
    <submittedName>
        <fullName evidence="10">Major facilitator superfamily domain-containing protein</fullName>
    </submittedName>
</protein>
<organism evidence="10 11">
    <name type="scientific">Colletotrichum navitas</name>
    <dbReference type="NCBI Taxonomy" id="681940"/>
    <lineage>
        <taxon>Eukaryota</taxon>
        <taxon>Fungi</taxon>
        <taxon>Dikarya</taxon>
        <taxon>Ascomycota</taxon>
        <taxon>Pezizomycotina</taxon>
        <taxon>Sordariomycetes</taxon>
        <taxon>Hypocreomycetidae</taxon>
        <taxon>Glomerellales</taxon>
        <taxon>Glomerellaceae</taxon>
        <taxon>Colletotrichum</taxon>
        <taxon>Colletotrichum graminicola species complex</taxon>
    </lineage>
</organism>
<dbReference type="PANTHER" id="PTHR23501">
    <property type="entry name" value="MAJOR FACILITATOR SUPERFAMILY"/>
    <property type="match status" value="1"/>
</dbReference>
<dbReference type="InterPro" id="IPR020846">
    <property type="entry name" value="MFS_dom"/>
</dbReference>
<keyword evidence="2" id="KW-0813">Transport</keyword>
<keyword evidence="3 8" id="KW-0812">Transmembrane</keyword>
<evidence type="ECO:0000256" key="7">
    <source>
        <dbReference type="SAM" id="MobiDB-lite"/>
    </source>
</evidence>
<dbReference type="SUPFAM" id="SSF103473">
    <property type="entry name" value="MFS general substrate transporter"/>
    <property type="match status" value="1"/>
</dbReference>
<feature type="domain" description="Major facilitator superfamily (MFS) profile" evidence="9">
    <location>
        <begin position="1"/>
        <end position="273"/>
    </location>
</feature>
<evidence type="ECO:0000256" key="3">
    <source>
        <dbReference type="ARBA" id="ARBA00022692"/>
    </source>
</evidence>
<proteinExistence type="predicted"/>
<dbReference type="GO" id="GO:0022857">
    <property type="term" value="F:transmembrane transporter activity"/>
    <property type="evidence" value="ECO:0007669"/>
    <property type="project" value="InterPro"/>
</dbReference>
<accession>A0AAD8Q1E6</accession>
<evidence type="ECO:0000256" key="4">
    <source>
        <dbReference type="ARBA" id="ARBA00022989"/>
    </source>
</evidence>
<dbReference type="PROSITE" id="PS50850">
    <property type="entry name" value="MFS"/>
    <property type="match status" value="1"/>
</dbReference>
<evidence type="ECO:0000256" key="6">
    <source>
        <dbReference type="ARBA" id="ARBA00023180"/>
    </source>
</evidence>
<dbReference type="InterPro" id="IPR036259">
    <property type="entry name" value="MFS_trans_sf"/>
</dbReference>
<dbReference type="GO" id="GO:0005886">
    <property type="term" value="C:plasma membrane"/>
    <property type="evidence" value="ECO:0007669"/>
    <property type="project" value="TreeGrafter"/>
</dbReference>
<evidence type="ECO:0000313" key="10">
    <source>
        <dbReference type="EMBL" id="KAK1593144.1"/>
    </source>
</evidence>
<feature type="transmembrane region" description="Helical" evidence="8">
    <location>
        <begin position="247"/>
        <end position="269"/>
    </location>
</feature>
<dbReference type="Pfam" id="PF07690">
    <property type="entry name" value="MFS_1"/>
    <property type="match status" value="1"/>
</dbReference>
<evidence type="ECO:0000256" key="8">
    <source>
        <dbReference type="SAM" id="Phobius"/>
    </source>
</evidence>
<evidence type="ECO:0000256" key="5">
    <source>
        <dbReference type="ARBA" id="ARBA00023136"/>
    </source>
</evidence>
<evidence type="ECO:0000256" key="1">
    <source>
        <dbReference type="ARBA" id="ARBA00004141"/>
    </source>
</evidence>
<name>A0AAD8Q1E6_9PEZI</name>
<dbReference type="EMBL" id="JAHLJV010000027">
    <property type="protein sequence ID" value="KAK1593144.1"/>
    <property type="molecule type" value="Genomic_DNA"/>
</dbReference>
<comment type="caution">
    <text evidence="10">The sequence shown here is derived from an EMBL/GenBank/DDBJ whole genome shotgun (WGS) entry which is preliminary data.</text>
</comment>
<dbReference type="AlphaFoldDB" id="A0AAD8Q1E6"/>
<feature type="region of interest" description="Disordered" evidence="7">
    <location>
        <begin position="1"/>
        <end position="56"/>
    </location>
</feature>
<keyword evidence="11" id="KW-1185">Reference proteome</keyword>
<dbReference type="Proteomes" id="UP001230504">
    <property type="component" value="Unassembled WGS sequence"/>
</dbReference>
<comment type="subcellular location">
    <subcellularLocation>
        <location evidence="1">Membrane</location>
        <topology evidence="1">Multi-pass membrane protein</topology>
    </subcellularLocation>
</comment>
<evidence type="ECO:0000313" key="11">
    <source>
        <dbReference type="Proteomes" id="UP001230504"/>
    </source>
</evidence>